<dbReference type="EMBL" id="LRGB01000642">
    <property type="protein sequence ID" value="KZS17264.1"/>
    <property type="molecule type" value="Genomic_DNA"/>
</dbReference>
<keyword evidence="2" id="KW-1185">Reference proteome</keyword>
<organism evidence="1 2">
    <name type="scientific">Daphnia magna</name>
    <dbReference type="NCBI Taxonomy" id="35525"/>
    <lineage>
        <taxon>Eukaryota</taxon>
        <taxon>Metazoa</taxon>
        <taxon>Ecdysozoa</taxon>
        <taxon>Arthropoda</taxon>
        <taxon>Crustacea</taxon>
        <taxon>Branchiopoda</taxon>
        <taxon>Diplostraca</taxon>
        <taxon>Cladocera</taxon>
        <taxon>Anomopoda</taxon>
        <taxon>Daphniidae</taxon>
        <taxon>Daphnia</taxon>
    </lineage>
</organism>
<proteinExistence type="predicted"/>
<dbReference type="Proteomes" id="UP000076858">
    <property type="component" value="Unassembled WGS sequence"/>
</dbReference>
<evidence type="ECO:0000313" key="2">
    <source>
        <dbReference type="Proteomes" id="UP000076858"/>
    </source>
</evidence>
<comment type="caution">
    <text evidence="1">The sequence shown here is derived from an EMBL/GenBank/DDBJ whole genome shotgun (WGS) entry which is preliminary data.</text>
</comment>
<accession>A0A165A7F6</accession>
<dbReference type="AlphaFoldDB" id="A0A165A7F6"/>
<gene>
    <name evidence="1" type="ORF">APZ42_016854</name>
</gene>
<sequence>MPGLVEDKTQRSREAGCKARFQCRLNVSHRKRDTQDNEEDTVSNLLLAQHIDDVELRPVPSLFADMKRETSPRAPKEFVHTSRFLQISYPPSVQYLLVTMQHFIHSFPFFFSHLSVSFLFFRLVDDGLPSDVDLAAFPYVSYPPTDQKRNRQCDATDIEYGGTSTTLHSKKKKEKKRKEIMYNIWLIYLLMAKVRSNFYEYVANVEAT</sequence>
<name>A0A165A7F6_9CRUS</name>
<reference evidence="1 2" key="1">
    <citation type="submission" date="2016-03" db="EMBL/GenBank/DDBJ databases">
        <title>EvidentialGene: Evidence-directed Construction of Genes on Genomes.</title>
        <authorList>
            <person name="Gilbert D.G."/>
            <person name="Choi J.-H."/>
            <person name="Mockaitis K."/>
            <person name="Colbourne J."/>
            <person name="Pfrender M."/>
        </authorList>
    </citation>
    <scope>NUCLEOTIDE SEQUENCE [LARGE SCALE GENOMIC DNA]</scope>
    <source>
        <strain evidence="1 2">Xinb3</strain>
        <tissue evidence="1">Complete organism</tissue>
    </source>
</reference>
<protein>
    <submittedName>
        <fullName evidence="1">Uncharacterized protein</fullName>
    </submittedName>
</protein>
<evidence type="ECO:0000313" key="1">
    <source>
        <dbReference type="EMBL" id="KZS17264.1"/>
    </source>
</evidence>